<accession>A0A1R0KZG6</accession>
<dbReference type="OrthoDB" id="3637494at2"/>
<name>A0A1R0KZG6_9PSEU</name>
<proteinExistence type="predicted"/>
<dbReference type="RefSeq" id="WP_076157946.1">
    <property type="nucleotide sequence ID" value="NZ_JBEZVB010000098.1"/>
</dbReference>
<organism evidence="1 2">
    <name type="scientific">Amycolatopsis coloradensis</name>
    <dbReference type="NCBI Taxonomy" id="76021"/>
    <lineage>
        <taxon>Bacteria</taxon>
        <taxon>Bacillati</taxon>
        <taxon>Actinomycetota</taxon>
        <taxon>Actinomycetes</taxon>
        <taxon>Pseudonocardiales</taxon>
        <taxon>Pseudonocardiaceae</taxon>
        <taxon>Amycolatopsis</taxon>
    </lineage>
</organism>
<dbReference type="AlphaFoldDB" id="A0A1R0KZG6"/>
<evidence type="ECO:0000313" key="2">
    <source>
        <dbReference type="Proteomes" id="UP000187486"/>
    </source>
</evidence>
<dbReference type="EMBL" id="MQUQ01000004">
    <property type="protein sequence ID" value="OLZ54664.1"/>
    <property type="molecule type" value="Genomic_DNA"/>
</dbReference>
<reference evidence="1 2" key="1">
    <citation type="submission" date="2016-01" db="EMBL/GenBank/DDBJ databases">
        <title>Amycolatopsis coloradensis genome sequencing and assembly.</title>
        <authorList>
            <person name="Mayilraj S."/>
        </authorList>
    </citation>
    <scope>NUCLEOTIDE SEQUENCE [LARGE SCALE GENOMIC DNA]</scope>
    <source>
        <strain evidence="1 2">DSM 44225</strain>
    </source>
</reference>
<sequence>MSDPTLHGLVATRLVEATRVGAHEYVTDVLSKLAASGSAELPILVARELIDSCASVIVRHRMSTDDDVLYSFIVENERAESVDVDNLPPGPRAALRALVATLNGDESACDIQVALATRGTPEEAVTVLIHCLMWTLELKNFSPDRCPRLSCYSDGVRG</sequence>
<keyword evidence="2" id="KW-1185">Reference proteome</keyword>
<gene>
    <name evidence="1" type="ORF">BS329_09160</name>
</gene>
<protein>
    <submittedName>
        <fullName evidence="1">Uncharacterized protein</fullName>
    </submittedName>
</protein>
<evidence type="ECO:0000313" key="1">
    <source>
        <dbReference type="EMBL" id="OLZ54664.1"/>
    </source>
</evidence>
<dbReference type="Proteomes" id="UP000187486">
    <property type="component" value="Unassembled WGS sequence"/>
</dbReference>
<comment type="caution">
    <text evidence="1">The sequence shown here is derived from an EMBL/GenBank/DDBJ whole genome shotgun (WGS) entry which is preliminary data.</text>
</comment>